<evidence type="ECO:0000313" key="1">
    <source>
        <dbReference type="EMBL" id="WEK38510.1"/>
    </source>
</evidence>
<proteinExistence type="predicted"/>
<dbReference type="EMBL" id="CP119326">
    <property type="protein sequence ID" value="WEK38510.1"/>
    <property type="molecule type" value="Genomic_DNA"/>
</dbReference>
<dbReference type="AlphaFoldDB" id="A0AAJ6BI74"/>
<gene>
    <name evidence="1" type="ORF">P0Y50_08065</name>
</gene>
<name>A0AAJ6BI74_9CAUL</name>
<sequence>MHREDKSFQTGLSDQGFEALKRQLVDLVEPLTDGQLLELADGIHEMLRQRRAVRRHHAERMQDLMPPGVDLRV</sequence>
<organism evidence="1 2">
    <name type="scientific">Candidatus Brevundimonas colombiensis</name>
    <dbReference type="NCBI Taxonomy" id="3121376"/>
    <lineage>
        <taxon>Bacteria</taxon>
        <taxon>Pseudomonadati</taxon>
        <taxon>Pseudomonadota</taxon>
        <taxon>Alphaproteobacteria</taxon>
        <taxon>Caulobacterales</taxon>
        <taxon>Caulobacteraceae</taxon>
        <taxon>Brevundimonas</taxon>
    </lineage>
</organism>
<accession>A0AAJ6BI74</accession>
<evidence type="ECO:0000313" key="2">
    <source>
        <dbReference type="Proteomes" id="UP001213664"/>
    </source>
</evidence>
<reference evidence="1" key="1">
    <citation type="submission" date="2023-03" db="EMBL/GenBank/DDBJ databases">
        <title>Andean soil-derived lignocellulolytic bacterial consortium as a source of novel taxa and putative plastic-active enzymes.</title>
        <authorList>
            <person name="Diaz-Garcia L."/>
            <person name="Chuvochina M."/>
            <person name="Feuerriegel G."/>
            <person name="Bunk B."/>
            <person name="Sproer C."/>
            <person name="Streit W.R."/>
            <person name="Rodriguez L.M."/>
            <person name="Overmann J."/>
            <person name="Jimenez D.J."/>
        </authorList>
    </citation>
    <scope>NUCLEOTIDE SEQUENCE</scope>
    <source>
        <strain evidence="1">MAG 833</strain>
    </source>
</reference>
<protein>
    <submittedName>
        <fullName evidence="1">Uncharacterized protein</fullName>
    </submittedName>
</protein>
<dbReference type="Proteomes" id="UP001213664">
    <property type="component" value="Chromosome"/>
</dbReference>